<accession>A0A1G2DCD5</accession>
<evidence type="ECO:0000313" key="2">
    <source>
        <dbReference type="Proteomes" id="UP000177996"/>
    </source>
</evidence>
<protein>
    <recommendedName>
        <fullName evidence="3">PIN domain-containing protein</fullName>
    </recommendedName>
</protein>
<dbReference type="AlphaFoldDB" id="A0A1G2DCD5"/>
<comment type="caution">
    <text evidence="1">The sequence shown here is derived from an EMBL/GenBank/DDBJ whole genome shotgun (WGS) entry which is preliminary data.</text>
</comment>
<proteinExistence type="predicted"/>
<dbReference type="SUPFAM" id="SSF88723">
    <property type="entry name" value="PIN domain-like"/>
    <property type="match status" value="1"/>
</dbReference>
<reference evidence="1 2" key="1">
    <citation type="journal article" date="2016" name="Nat. Commun.">
        <title>Thousands of microbial genomes shed light on interconnected biogeochemical processes in an aquifer system.</title>
        <authorList>
            <person name="Anantharaman K."/>
            <person name="Brown C.T."/>
            <person name="Hug L.A."/>
            <person name="Sharon I."/>
            <person name="Castelle C.J."/>
            <person name="Probst A.J."/>
            <person name="Thomas B.C."/>
            <person name="Singh A."/>
            <person name="Wilkins M.J."/>
            <person name="Karaoz U."/>
            <person name="Brodie E.L."/>
            <person name="Williams K.H."/>
            <person name="Hubbard S.S."/>
            <person name="Banfield J.F."/>
        </authorList>
    </citation>
    <scope>NUCLEOTIDE SEQUENCE [LARGE SCALE GENOMIC DNA]</scope>
</reference>
<sequence length="202" mass="23774">MPKKTKRNKAFYVDTNVVLDYITGRNTQTISVLEKIKSRGWKCISSSFLTMEVADYRKDSIFLVEKALEKRWEMRRIVRETYQKDLKRGDFEKVLAWFVDFLDRHKNLDLYDFLTTKEDWFVAQHISFNSNLNAPDSVHLASAILGAQRGYCQILMTNDAFFAKEATKIIETRRLKSKLRVMTVAEVEHNYFTRKNAKPKSN</sequence>
<dbReference type="EMBL" id="MHLL01000010">
    <property type="protein sequence ID" value="OGZ10438.1"/>
    <property type="molecule type" value="Genomic_DNA"/>
</dbReference>
<gene>
    <name evidence="1" type="ORF">A3D65_00675</name>
</gene>
<organism evidence="1 2">
    <name type="scientific">Candidatus Lloydbacteria bacterium RIFCSPHIGHO2_02_FULL_50_13</name>
    <dbReference type="NCBI Taxonomy" id="1798661"/>
    <lineage>
        <taxon>Bacteria</taxon>
        <taxon>Candidatus Lloydiibacteriota</taxon>
    </lineage>
</organism>
<dbReference type="Gene3D" id="3.40.50.1010">
    <property type="entry name" value="5'-nuclease"/>
    <property type="match status" value="1"/>
</dbReference>
<evidence type="ECO:0008006" key="3">
    <source>
        <dbReference type="Google" id="ProtNLM"/>
    </source>
</evidence>
<name>A0A1G2DCD5_9BACT</name>
<dbReference type="STRING" id="1798661.A3D65_00675"/>
<evidence type="ECO:0000313" key="1">
    <source>
        <dbReference type="EMBL" id="OGZ10438.1"/>
    </source>
</evidence>
<dbReference type="InterPro" id="IPR029060">
    <property type="entry name" value="PIN-like_dom_sf"/>
</dbReference>
<dbReference type="Proteomes" id="UP000177996">
    <property type="component" value="Unassembled WGS sequence"/>
</dbReference>